<evidence type="ECO:0000259" key="1">
    <source>
        <dbReference type="Pfam" id="PF00754"/>
    </source>
</evidence>
<dbReference type="AlphaFoldDB" id="A0A1Q9C259"/>
<protein>
    <recommendedName>
        <fullName evidence="1">F5/8 type C domain-containing protein</fullName>
    </recommendedName>
</protein>
<dbReference type="Gene3D" id="2.60.120.260">
    <property type="entry name" value="Galactose-binding domain-like"/>
    <property type="match status" value="1"/>
</dbReference>
<sequence length="555" mass="57959">AEAVERWEQELGGLRRWKDEAWAWGAVAVPEVDYASLRADVVKAYAQQAAEMTQSLSEVVRKKVTACSFHDPVSLGRSAGCACRGTAIADRTSCGKVRVLGMVSAVAAMVKPCLLWSLMLPSAAQRFASFDAATASSVYSSKTFGADLATTESSGYWCSAGNHEPGQTVSWTGTFRSRRELLGLTLRWSYAPGEIKVLTSADGGNFQESVGWSKLSRSEPSFEDTVLFPEPVAAKAVKVLMRGAKPWGYFGLSNAVAISGPSAYMLVSGAPAAQEQCLVAAGGGVDAKPCVDAIVAGTGAEVFSSSAEGQLQVLGGSCLGVVAGKVSLVECQEGQGGWAVSQDGQVKQGNTCLVVAGSKVAAADCDDAASTGGDKFFQVAVPEHDPAAVLAVQEVGALLRASVQRQRSLVESLQHLVPRLGSCRPVSLVTSKTWPAFVQLERVGSSAGRTALDESLPAKVADTFGPGSAALAAVLAASSDTLKLVVNVHYDFAAKDAARADADSGGVLAFRARSRSLLKSIDHFAKRFAQYATLEKAALSDMAVVAARSAHNLRK</sequence>
<dbReference type="Pfam" id="PF00754">
    <property type="entry name" value="F5_F8_type_C"/>
    <property type="match status" value="1"/>
</dbReference>
<dbReference type="SUPFAM" id="SSF49785">
    <property type="entry name" value="Galactose-binding domain-like"/>
    <property type="match status" value="1"/>
</dbReference>
<dbReference type="InterPro" id="IPR000421">
    <property type="entry name" value="FA58C"/>
</dbReference>
<dbReference type="InterPro" id="IPR008979">
    <property type="entry name" value="Galactose-bd-like_sf"/>
</dbReference>
<name>A0A1Q9C259_SYMMI</name>
<evidence type="ECO:0000313" key="2">
    <source>
        <dbReference type="EMBL" id="OLP77014.1"/>
    </source>
</evidence>
<proteinExistence type="predicted"/>
<dbReference type="Proteomes" id="UP000186817">
    <property type="component" value="Unassembled WGS sequence"/>
</dbReference>
<feature type="domain" description="F5/8 type C" evidence="1">
    <location>
        <begin position="133"/>
        <end position="249"/>
    </location>
</feature>
<comment type="caution">
    <text evidence="2">The sequence shown here is derived from an EMBL/GenBank/DDBJ whole genome shotgun (WGS) entry which is preliminary data.</text>
</comment>
<dbReference type="OrthoDB" id="407749at2759"/>
<evidence type="ECO:0000313" key="3">
    <source>
        <dbReference type="Proteomes" id="UP000186817"/>
    </source>
</evidence>
<organism evidence="2 3">
    <name type="scientific">Symbiodinium microadriaticum</name>
    <name type="common">Dinoflagellate</name>
    <name type="synonym">Zooxanthella microadriatica</name>
    <dbReference type="NCBI Taxonomy" id="2951"/>
    <lineage>
        <taxon>Eukaryota</taxon>
        <taxon>Sar</taxon>
        <taxon>Alveolata</taxon>
        <taxon>Dinophyceae</taxon>
        <taxon>Suessiales</taxon>
        <taxon>Symbiodiniaceae</taxon>
        <taxon>Symbiodinium</taxon>
    </lineage>
</organism>
<accession>A0A1Q9C259</accession>
<reference evidence="2 3" key="1">
    <citation type="submission" date="2016-02" db="EMBL/GenBank/DDBJ databases">
        <title>Genome analysis of coral dinoflagellate symbionts highlights evolutionary adaptations to a symbiotic lifestyle.</title>
        <authorList>
            <person name="Aranda M."/>
            <person name="Li Y."/>
            <person name="Liew Y.J."/>
            <person name="Baumgarten S."/>
            <person name="Simakov O."/>
            <person name="Wilson M."/>
            <person name="Piel J."/>
            <person name="Ashoor H."/>
            <person name="Bougouffa S."/>
            <person name="Bajic V.B."/>
            <person name="Ryu T."/>
            <person name="Ravasi T."/>
            <person name="Bayer T."/>
            <person name="Micklem G."/>
            <person name="Kim H."/>
            <person name="Bhak J."/>
            <person name="Lajeunesse T.C."/>
            <person name="Voolstra C.R."/>
        </authorList>
    </citation>
    <scope>NUCLEOTIDE SEQUENCE [LARGE SCALE GENOMIC DNA]</scope>
    <source>
        <strain evidence="2 3">CCMP2467</strain>
    </source>
</reference>
<dbReference type="EMBL" id="LSRX01001865">
    <property type="protein sequence ID" value="OLP77014.1"/>
    <property type="molecule type" value="Genomic_DNA"/>
</dbReference>
<feature type="non-terminal residue" evidence="2">
    <location>
        <position position="1"/>
    </location>
</feature>
<gene>
    <name evidence="2" type="ORF">AK812_SmicGene42975</name>
</gene>
<keyword evidence="3" id="KW-1185">Reference proteome</keyword>